<sequence>MAAGAAALPRLGTGESEGRDAGGAAGAGGGGGRHGGNEVDERGNDGGVGVPAVGAEVPRQHPLQPLPVAHAVRGHHLLHGRPEVAVRVGGVERHGHAVAEGRGGRRRVLGRLAGGGGGPMRGGLGRLPLEDGAGGRLRLEEEAVVGAEAADDGVGHVVGRGGLGLGGRAVVGRAVDTVRRARGGVGEGRLAGVKEEGRDGLGGGGRGPEGLGSWVLARGPHPCRWGGCWW</sequence>
<organism evidence="2">
    <name type="scientific">Panicum hallii</name>
    <dbReference type="NCBI Taxonomy" id="206008"/>
    <lineage>
        <taxon>Eukaryota</taxon>
        <taxon>Viridiplantae</taxon>
        <taxon>Streptophyta</taxon>
        <taxon>Embryophyta</taxon>
        <taxon>Tracheophyta</taxon>
        <taxon>Spermatophyta</taxon>
        <taxon>Magnoliopsida</taxon>
        <taxon>Liliopsida</taxon>
        <taxon>Poales</taxon>
        <taxon>Poaceae</taxon>
        <taxon>PACMAD clade</taxon>
        <taxon>Panicoideae</taxon>
        <taxon>Panicodae</taxon>
        <taxon>Paniceae</taxon>
        <taxon>Panicinae</taxon>
        <taxon>Panicum</taxon>
        <taxon>Panicum sect. Panicum</taxon>
    </lineage>
</organism>
<evidence type="ECO:0000313" key="2">
    <source>
        <dbReference type="EMBL" id="PVH62292.1"/>
    </source>
</evidence>
<gene>
    <name evidence="2" type="ORF">PAHAL_3G260900</name>
</gene>
<accession>A0A2T8KJH8</accession>
<dbReference type="Proteomes" id="UP000243499">
    <property type="component" value="Chromosome 3"/>
</dbReference>
<evidence type="ECO:0000256" key="1">
    <source>
        <dbReference type="SAM" id="MobiDB-lite"/>
    </source>
</evidence>
<feature type="region of interest" description="Disordered" evidence="1">
    <location>
        <begin position="1"/>
        <end position="53"/>
    </location>
</feature>
<name>A0A2T8KJH8_9POAL</name>
<feature type="compositionally biased region" description="Gly residues" evidence="1">
    <location>
        <begin position="21"/>
        <end position="34"/>
    </location>
</feature>
<dbReference type="Gramene" id="PVH62292">
    <property type="protein sequence ID" value="PVH62292"/>
    <property type="gene ID" value="PAHAL_3G260900"/>
</dbReference>
<dbReference type="AlphaFoldDB" id="A0A2T8KJH8"/>
<proteinExistence type="predicted"/>
<feature type="compositionally biased region" description="Basic and acidic residues" evidence="1">
    <location>
        <begin position="35"/>
        <end position="44"/>
    </location>
</feature>
<dbReference type="EMBL" id="CM008048">
    <property type="protein sequence ID" value="PVH62292.1"/>
    <property type="molecule type" value="Genomic_DNA"/>
</dbReference>
<reference evidence="2" key="1">
    <citation type="submission" date="2018-04" db="EMBL/GenBank/DDBJ databases">
        <title>WGS assembly of Panicum hallii.</title>
        <authorList>
            <person name="Lovell J."/>
            <person name="Jenkins J."/>
            <person name="Lowry D."/>
            <person name="Mamidi S."/>
            <person name="Sreedasyam A."/>
            <person name="Weng X."/>
            <person name="Barry K."/>
            <person name="Bonette J."/>
            <person name="Campitelli B."/>
            <person name="Daum C."/>
            <person name="Gordon S."/>
            <person name="Gould B."/>
            <person name="Lipzen A."/>
            <person name="Macqueen A."/>
            <person name="Palacio-Mejia J."/>
            <person name="Plott C."/>
            <person name="Shakirov E."/>
            <person name="Shu S."/>
            <person name="Yoshinaga Y."/>
            <person name="Zane M."/>
            <person name="Rokhsar D."/>
            <person name="Grimwood J."/>
            <person name="Schmutz J."/>
            <person name="Juenger T."/>
        </authorList>
    </citation>
    <scope>NUCLEOTIDE SEQUENCE [LARGE SCALE GENOMIC DNA]</scope>
    <source>
        <strain evidence="2">FIL2</strain>
    </source>
</reference>
<protein>
    <submittedName>
        <fullName evidence="2">Uncharacterized protein</fullName>
    </submittedName>
</protein>